<evidence type="ECO:0000313" key="2">
    <source>
        <dbReference type="Proteomes" id="UP001499884"/>
    </source>
</evidence>
<proteinExistence type="predicted"/>
<reference evidence="2" key="1">
    <citation type="journal article" date="2019" name="Int. J. Syst. Evol. Microbiol.">
        <title>The Global Catalogue of Microorganisms (GCM) 10K type strain sequencing project: providing services to taxonomists for standard genome sequencing and annotation.</title>
        <authorList>
            <consortium name="The Broad Institute Genomics Platform"/>
            <consortium name="The Broad Institute Genome Sequencing Center for Infectious Disease"/>
            <person name="Wu L."/>
            <person name="Ma J."/>
        </authorList>
    </citation>
    <scope>NUCLEOTIDE SEQUENCE [LARGE SCALE GENOMIC DNA]</scope>
    <source>
        <strain evidence="2">JCM 30846</strain>
    </source>
</reference>
<evidence type="ECO:0000313" key="1">
    <source>
        <dbReference type="EMBL" id="GAA3754157.1"/>
    </source>
</evidence>
<keyword evidence="2" id="KW-1185">Reference proteome</keyword>
<gene>
    <name evidence="1" type="ORF">GCM10023082_57060</name>
</gene>
<comment type="caution">
    <text evidence="1">The sequence shown here is derived from an EMBL/GenBank/DDBJ whole genome shotgun (WGS) entry which is preliminary data.</text>
</comment>
<organism evidence="1 2">
    <name type="scientific">Streptomyces tremellae</name>
    <dbReference type="NCBI Taxonomy" id="1124239"/>
    <lineage>
        <taxon>Bacteria</taxon>
        <taxon>Bacillati</taxon>
        <taxon>Actinomycetota</taxon>
        <taxon>Actinomycetes</taxon>
        <taxon>Kitasatosporales</taxon>
        <taxon>Streptomycetaceae</taxon>
        <taxon>Streptomyces</taxon>
    </lineage>
</organism>
<dbReference type="RefSeq" id="WP_345653619.1">
    <property type="nucleotide sequence ID" value="NZ_BAABEP010000062.1"/>
</dbReference>
<dbReference type="Proteomes" id="UP001499884">
    <property type="component" value="Unassembled WGS sequence"/>
</dbReference>
<protein>
    <submittedName>
        <fullName evidence="1">Uncharacterized protein</fullName>
    </submittedName>
</protein>
<name>A0ABP7G3H2_9ACTN</name>
<dbReference type="EMBL" id="BAABEP010000062">
    <property type="protein sequence ID" value="GAA3754157.1"/>
    <property type="molecule type" value="Genomic_DNA"/>
</dbReference>
<sequence>MADGRRRQAAAGAVRDARDLEHPYGFAAFTVAPGRHPDDTTTMHAACYNVNKPGGELSVFERFTLHRKRSDGRGHR</sequence>
<accession>A0ABP7G3H2</accession>